<feature type="coiled-coil region" evidence="5">
    <location>
        <begin position="416"/>
        <end position="450"/>
    </location>
</feature>
<dbReference type="PROSITE" id="PS50111">
    <property type="entry name" value="CHEMOTAXIS_TRANSDUC_2"/>
    <property type="match status" value="1"/>
</dbReference>
<dbReference type="FunFam" id="1.10.287.950:FF:000001">
    <property type="entry name" value="Methyl-accepting chemotaxis sensory transducer"/>
    <property type="match status" value="1"/>
</dbReference>
<reference evidence="9 10" key="1">
    <citation type="submission" date="2018-01" db="EMBL/GenBank/DDBJ databases">
        <title>Whole genome sequencing of Histamine producing bacteria.</title>
        <authorList>
            <person name="Butler K."/>
        </authorList>
    </citation>
    <scope>NUCLEOTIDE SEQUENCE [LARGE SCALE GENOMIC DNA]</scope>
    <source>
        <strain evidence="9 10">DSM 100436</strain>
    </source>
</reference>
<gene>
    <name evidence="9" type="ORF">C9I98_02120</name>
</gene>
<dbReference type="GO" id="GO:0007165">
    <property type="term" value="P:signal transduction"/>
    <property type="evidence" value="ECO:0007669"/>
    <property type="project" value="UniProtKB-KW"/>
</dbReference>
<dbReference type="SUPFAM" id="SSF58104">
    <property type="entry name" value="Methyl-accepting chemotaxis protein (MCP) signaling domain"/>
    <property type="match status" value="1"/>
</dbReference>
<protein>
    <submittedName>
        <fullName evidence="9">Methyl-accepting chemotaxis protein</fullName>
    </submittedName>
</protein>
<evidence type="ECO:0000259" key="8">
    <source>
        <dbReference type="PROSITE" id="PS50885"/>
    </source>
</evidence>
<organism evidence="9 10">
    <name type="scientific">Photobacterium sanctipauli</name>
    <dbReference type="NCBI Taxonomy" id="1342794"/>
    <lineage>
        <taxon>Bacteria</taxon>
        <taxon>Pseudomonadati</taxon>
        <taxon>Pseudomonadota</taxon>
        <taxon>Gammaproteobacteria</taxon>
        <taxon>Vibrionales</taxon>
        <taxon>Vibrionaceae</taxon>
        <taxon>Photobacterium</taxon>
    </lineage>
</organism>
<dbReference type="PANTHER" id="PTHR32089:SF33">
    <property type="entry name" value="TOXIN COREGULATED PILUS BIOSYNTHESIS PROTEIN I"/>
    <property type="match status" value="1"/>
</dbReference>
<accession>A0A2T3P0N3</accession>
<dbReference type="GO" id="GO:0006935">
    <property type="term" value="P:chemotaxis"/>
    <property type="evidence" value="ECO:0007669"/>
    <property type="project" value="UniProtKB-ARBA"/>
</dbReference>
<dbReference type="Pfam" id="PF00015">
    <property type="entry name" value="MCPsignal"/>
    <property type="match status" value="1"/>
</dbReference>
<name>A0A2T3P0N3_9GAMM</name>
<comment type="caution">
    <text evidence="9">The sequence shown here is derived from an EMBL/GenBank/DDBJ whole genome shotgun (WGS) entry which is preliminary data.</text>
</comment>
<keyword evidence="10" id="KW-1185">Reference proteome</keyword>
<comment type="subcellular location">
    <subcellularLocation>
        <location evidence="1">Membrane</location>
    </subcellularLocation>
</comment>
<dbReference type="EMBL" id="PYMA01000001">
    <property type="protein sequence ID" value="PSW22083.1"/>
    <property type="molecule type" value="Genomic_DNA"/>
</dbReference>
<dbReference type="RefSeq" id="WP_107271509.1">
    <property type="nucleotide sequence ID" value="NZ_PYMA01000001.1"/>
</dbReference>
<dbReference type="PANTHER" id="PTHR32089">
    <property type="entry name" value="METHYL-ACCEPTING CHEMOTAXIS PROTEIN MCPB"/>
    <property type="match status" value="1"/>
</dbReference>
<keyword evidence="5" id="KW-0175">Coiled coil</keyword>
<dbReference type="SMART" id="SM00283">
    <property type="entry name" value="MA"/>
    <property type="match status" value="1"/>
</dbReference>
<evidence type="ECO:0000256" key="3">
    <source>
        <dbReference type="ARBA" id="ARBA00029447"/>
    </source>
</evidence>
<keyword evidence="6" id="KW-0472">Membrane</keyword>
<comment type="similarity">
    <text evidence="3">Belongs to the methyl-accepting chemotaxis (MCP) protein family.</text>
</comment>
<keyword evidence="2 4" id="KW-0807">Transducer</keyword>
<sequence>MRFIIHGLTIRQQMLGMISALLISLLAVLSFTLIQVGNTNTQANIAVENLVQRSEGVTHVQLAAFSDIRMLFNQAVYSTPARNELNAALLKWRDETISHIQASGDSESSRKAQQLVNDYYDHHAKAAALFNAFDNGEVSVAERDRFMTQGVQLATAYNSSVMSYLGVLANETNAAAQNSAQQTNQSLWFVIQLFGITTVIGLAISYWLAKNISSQTRKVCNALEKLSHGDLTATLPVEKGNNEMVELSNYFNQSSANLRKTVGDLSAIATNVASAATELSAVMTQSEANAKEESNQITQIATAISQMSATAKEVSNNAVQAEQCAGTAMASVSSGHTAVNELENASNQISDSVQTTAAVLEELKSYSLDINSVIEVIGNVSEQTNLLALNAAIEAARAGEQGRGFAVVADEVRNLAAKTQQSTESIKELIERLQDKVEQTNNEMTNNLALVEQSRSSVVAVSSVFSSINDAVNSITEVNTMMATASEEQSAVSNDISNNVETVSDVVGQNVAGIGQSSMATEELARLAAEQQQRLQQFRV</sequence>
<evidence type="ECO:0000256" key="6">
    <source>
        <dbReference type="SAM" id="Phobius"/>
    </source>
</evidence>
<dbReference type="CDD" id="cd06225">
    <property type="entry name" value="HAMP"/>
    <property type="match status" value="1"/>
</dbReference>
<dbReference type="AlphaFoldDB" id="A0A2T3P0N3"/>
<evidence type="ECO:0000256" key="2">
    <source>
        <dbReference type="ARBA" id="ARBA00023224"/>
    </source>
</evidence>
<evidence type="ECO:0000259" key="7">
    <source>
        <dbReference type="PROSITE" id="PS50111"/>
    </source>
</evidence>
<dbReference type="InterPro" id="IPR004089">
    <property type="entry name" value="MCPsignal_dom"/>
</dbReference>
<evidence type="ECO:0000313" key="9">
    <source>
        <dbReference type="EMBL" id="PSW22083.1"/>
    </source>
</evidence>
<dbReference type="Proteomes" id="UP000241771">
    <property type="component" value="Unassembled WGS sequence"/>
</dbReference>
<evidence type="ECO:0000256" key="5">
    <source>
        <dbReference type="SAM" id="Coils"/>
    </source>
</evidence>
<dbReference type="GO" id="GO:0016020">
    <property type="term" value="C:membrane"/>
    <property type="evidence" value="ECO:0007669"/>
    <property type="project" value="UniProtKB-SubCell"/>
</dbReference>
<evidence type="ECO:0000256" key="4">
    <source>
        <dbReference type="PROSITE-ProRule" id="PRU00284"/>
    </source>
</evidence>
<feature type="domain" description="Methyl-accepting transducer" evidence="7">
    <location>
        <begin position="268"/>
        <end position="504"/>
    </location>
</feature>
<keyword evidence="6" id="KW-0812">Transmembrane</keyword>
<dbReference type="Pfam" id="PF00672">
    <property type="entry name" value="HAMP"/>
    <property type="match status" value="1"/>
</dbReference>
<keyword evidence="6" id="KW-1133">Transmembrane helix</keyword>
<feature type="transmembrane region" description="Helical" evidence="6">
    <location>
        <begin position="187"/>
        <end position="209"/>
    </location>
</feature>
<dbReference type="PROSITE" id="PS50885">
    <property type="entry name" value="HAMP"/>
    <property type="match status" value="1"/>
</dbReference>
<dbReference type="Gene3D" id="1.10.287.950">
    <property type="entry name" value="Methyl-accepting chemotaxis protein"/>
    <property type="match status" value="1"/>
</dbReference>
<proteinExistence type="inferred from homology"/>
<evidence type="ECO:0000313" key="10">
    <source>
        <dbReference type="Proteomes" id="UP000241771"/>
    </source>
</evidence>
<feature type="domain" description="HAMP" evidence="8">
    <location>
        <begin position="210"/>
        <end position="263"/>
    </location>
</feature>
<dbReference type="InterPro" id="IPR003660">
    <property type="entry name" value="HAMP_dom"/>
</dbReference>
<evidence type="ECO:0000256" key="1">
    <source>
        <dbReference type="ARBA" id="ARBA00004370"/>
    </source>
</evidence>